<dbReference type="InterPro" id="IPR019253">
    <property type="entry name" value="DUF2244_TM"/>
</dbReference>
<evidence type="ECO:0000256" key="1">
    <source>
        <dbReference type="SAM" id="MobiDB-lite"/>
    </source>
</evidence>
<keyword evidence="2" id="KW-0472">Membrane</keyword>
<sequence length="279" mass="29370">MGGGCTRSTDAPGSSSPATDSENAPGRICLTESLFMPVCSVESGTRQQASAACKGAAPADVHRHRRIAPTAPAAPRMGMPLAETGAARAPFPRSCPQPEKKLPSPADHTALADAQAQVFEPGSAHAPVRWNLRRNVSMKPRVFMLHIGAAAGISCAIGIGFCIAGYPLVLAFCACQALALLAAMVHYAVHALDGEQLVLTGEALEVRCTRGFRSHTVRLNPCWTRLECTASAEPPTLCSGGTRVPVAVYLAEPQRRRFAAEFSRMLAGARMPAAADRES</sequence>
<dbReference type="AlphaFoldDB" id="A0A6I6HGY9"/>
<evidence type="ECO:0000313" key="3">
    <source>
        <dbReference type="EMBL" id="QGW81885.1"/>
    </source>
</evidence>
<proteinExistence type="predicted"/>
<organism evidence="3 4">
    <name type="scientific">Variovorax paradoxus</name>
    <dbReference type="NCBI Taxonomy" id="34073"/>
    <lineage>
        <taxon>Bacteria</taxon>
        <taxon>Pseudomonadati</taxon>
        <taxon>Pseudomonadota</taxon>
        <taxon>Betaproteobacteria</taxon>
        <taxon>Burkholderiales</taxon>
        <taxon>Comamonadaceae</taxon>
        <taxon>Variovorax</taxon>
    </lineage>
</organism>
<name>A0A6I6HGY9_VARPD</name>
<reference evidence="3 4" key="1">
    <citation type="submission" date="2019-12" db="EMBL/GenBank/DDBJ databases">
        <title>Hybrid Genome Assemblies of two High G+C Isolates from Undergraduate Microbiology Courses.</title>
        <authorList>
            <person name="Ne Ville C.J."/>
            <person name="Enright D."/>
            <person name="Hernandez I."/>
            <person name="Dodsworth J."/>
            <person name="Orwin P.M."/>
        </authorList>
    </citation>
    <scope>NUCLEOTIDE SEQUENCE [LARGE SCALE GENOMIC DNA]</scope>
    <source>
        <strain evidence="3 4">CSUSB</strain>
    </source>
</reference>
<evidence type="ECO:0000256" key="2">
    <source>
        <dbReference type="SAM" id="Phobius"/>
    </source>
</evidence>
<dbReference type="Pfam" id="PF10003">
    <property type="entry name" value="DUF2244"/>
    <property type="match status" value="1"/>
</dbReference>
<feature type="compositionally biased region" description="Polar residues" evidence="1">
    <location>
        <begin position="1"/>
        <end position="22"/>
    </location>
</feature>
<accession>A0A6I6HGY9</accession>
<protein>
    <submittedName>
        <fullName evidence="3">DUF2244 domain-containing protein</fullName>
    </submittedName>
</protein>
<gene>
    <name evidence="3" type="ORF">GOQ09_09905</name>
</gene>
<evidence type="ECO:0000313" key="4">
    <source>
        <dbReference type="Proteomes" id="UP000425817"/>
    </source>
</evidence>
<feature type="region of interest" description="Disordered" evidence="1">
    <location>
        <begin position="87"/>
        <end position="107"/>
    </location>
</feature>
<feature type="transmembrane region" description="Helical" evidence="2">
    <location>
        <begin position="142"/>
        <end position="163"/>
    </location>
</feature>
<dbReference type="EMBL" id="CP046622">
    <property type="protein sequence ID" value="QGW81885.1"/>
    <property type="molecule type" value="Genomic_DNA"/>
</dbReference>
<feature type="region of interest" description="Disordered" evidence="1">
    <location>
        <begin position="1"/>
        <end position="25"/>
    </location>
</feature>
<dbReference type="Proteomes" id="UP000425817">
    <property type="component" value="Chromosome"/>
</dbReference>
<keyword evidence="2" id="KW-0812">Transmembrane</keyword>
<feature type="transmembrane region" description="Helical" evidence="2">
    <location>
        <begin position="169"/>
        <end position="189"/>
    </location>
</feature>
<keyword evidence="2" id="KW-1133">Transmembrane helix</keyword>